<evidence type="ECO:0000313" key="2">
    <source>
        <dbReference type="EMBL" id="KAH9643460.1"/>
    </source>
</evidence>
<accession>A0A922SMT1</accession>
<dbReference type="EMBL" id="JACEFF010000134">
    <property type="protein sequence ID" value="KAH9643460.1"/>
    <property type="molecule type" value="Genomic_DNA"/>
</dbReference>
<sequence length="353" mass="38864">MYHTPAESPQENMDVAREPLPTTKQRSVAPENKKRRNLEPWERGSPELAPSPKSPQPAPTFESRTVEARYWLKQAKCQLGLARNLKTDIKTQVTQAIERLYQLVKEPKHQGLTEGGGVAGLVVPAPEIGGRENDLLTKMAEHGELLKAATVQIEELKGAIFDQRRMVTERVAEGHSGQSASNELLAEVQELKSVTREMGRQVSEMRAEVPTYAEVLSKPKNVGRATRPKHSVVVSSGDAKETSGDVVGRVRRALDAKVSGLQVQQVRKVKDQRVVLSCDNKDELEKMTARLRADDQLRVENAPWPGLAWPGLAWPGLAWPGLAWPGLAWPGLAWPGLAWPGLAWPGLAWPGLA</sequence>
<evidence type="ECO:0000313" key="3">
    <source>
        <dbReference type="Proteomes" id="UP000814243"/>
    </source>
</evidence>
<dbReference type="AlphaFoldDB" id="A0A922SMT1"/>
<evidence type="ECO:0000256" key="1">
    <source>
        <dbReference type="SAM" id="MobiDB-lite"/>
    </source>
</evidence>
<reference evidence="2" key="1">
    <citation type="journal article" date="2021" name="G3 (Bethesda)">
        <title>Genome and transcriptome analysis of the beet armyworm Spodoptera exigua reveals targets for pest control. .</title>
        <authorList>
            <person name="Simon S."/>
            <person name="Breeschoten T."/>
            <person name="Jansen H.J."/>
            <person name="Dirks R.P."/>
            <person name="Schranz M.E."/>
            <person name="Ros V.I.D."/>
        </authorList>
    </citation>
    <scope>NUCLEOTIDE SEQUENCE</scope>
    <source>
        <strain evidence="2">TB_SE_WUR_2020</strain>
    </source>
</reference>
<dbReference type="Proteomes" id="UP000814243">
    <property type="component" value="Unassembled WGS sequence"/>
</dbReference>
<feature type="region of interest" description="Disordered" evidence="1">
    <location>
        <begin position="1"/>
        <end position="62"/>
    </location>
</feature>
<comment type="caution">
    <text evidence="2">The sequence shown here is derived from an EMBL/GenBank/DDBJ whole genome shotgun (WGS) entry which is preliminary data.</text>
</comment>
<proteinExistence type="predicted"/>
<gene>
    <name evidence="2" type="ORF">HF086_017241</name>
</gene>
<organism evidence="2 3">
    <name type="scientific">Spodoptera exigua</name>
    <name type="common">Beet armyworm</name>
    <name type="synonym">Noctua fulgens</name>
    <dbReference type="NCBI Taxonomy" id="7107"/>
    <lineage>
        <taxon>Eukaryota</taxon>
        <taxon>Metazoa</taxon>
        <taxon>Ecdysozoa</taxon>
        <taxon>Arthropoda</taxon>
        <taxon>Hexapoda</taxon>
        <taxon>Insecta</taxon>
        <taxon>Pterygota</taxon>
        <taxon>Neoptera</taxon>
        <taxon>Endopterygota</taxon>
        <taxon>Lepidoptera</taxon>
        <taxon>Glossata</taxon>
        <taxon>Ditrysia</taxon>
        <taxon>Noctuoidea</taxon>
        <taxon>Noctuidae</taxon>
        <taxon>Amphipyrinae</taxon>
        <taxon>Spodoptera</taxon>
    </lineage>
</organism>
<name>A0A922SMT1_SPOEX</name>
<protein>
    <submittedName>
        <fullName evidence="2">Uncharacterized protein</fullName>
    </submittedName>
</protein>